<evidence type="ECO:0000313" key="3">
    <source>
        <dbReference type="Proteomes" id="UP001138500"/>
    </source>
</evidence>
<dbReference type="EMBL" id="RIBY02002112">
    <property type="protein sequence ID" value="KAH9825483.1"/>
    <property type="molecule type" value="Genomic_DNA"/>
</dbReference>
<reference evidence="2 3" key="2">
    <citation type="journal article" date="2021" name="Curr. Genet.">
        <title>Genetic response to nitrogen starvation in the aggressive Eucalyptus foliar pathogen Teratosphaeria destructans.</title>
        <authorList>
            <person name="Havenga M."/>
            <person name="Wingfield B.D."/>
            <person name="Wingfield M.J."/>
            <person name="Dreyer L.L."/>
            <person name="Roets F."/>
            <person name="Aylward J."/>
        </authorList>
    </citation>
    <scope>NUCLEOTIDE SEQUENCE [LARGE SCALE GENOMIC DNA]</scope>
    <source>
        <strain evidence="2">CMW44962</strain>
    </source>
</reference>
<name>A0A9W7SN17_9PEZI</name>
<keyword evidence="1" id="KW-0732">Signal</keyword>
<accession>A0A9W7SN17</accession>
<evidence type="ECO:0000313" key="2">
    <source>
        <dbReference type="EMBL" id="KAH9825483.1"/>
    </source>
</evidence>
<organism evidence="2 3">
    <name type="scientific">Teratosphaeria destructans</name>
    <dbReference type="NCBI Taxonomy" id="418781"/>
    <lineage>
        <taxon>Eukaryota</taxon>
        <taxon>Fungi</taxon>
        <taxon>Dikarya</taxon>
        <taxon>Ascomycota</taxon>
        <taxon>Pezizomycotina</taxon>
        <taxon>Dothideomycetes</taxon>
        <taxon>Dothideomycetidae</taxon>
        <taxon>Mycosphaerellales</taxon>
        <taxon>Teratosphaeriaceae</taxon>
        <taxon>Teratosphaeria</taxon>
    </lineage>
</organism>
<feature type="signal peptide" evidence="1">
    <location>
        <begin position="1"/>
        <end position="21"/>
    </location>
</feature>
<proteinExistence type="predicted"/>
<comment type="caution">
    <text evidence="2">The sequence shown here is derived from an EMBL/GenBank/DDBJ whole genome shotgun (WGS) entry which is preliminary data.</text>
</comment>
<feature type="chain" id="PRO_5040984092" evidence="1">
    <location>
        <begin position="22"/>
        <end position="98"/>
    </location>
</feature>
<evidence type="ECO:0000256" key="1">
    <source>
        <dbReference type="SAM" id="SignalP"/>
    </source>
</evidence>
<protein>
    <submittedName>
        <fullName evidence="2">Uncharacterized protein</fullName>
    </submittedName>
</protein>
<dbReference type="Proteomes" id="UP001138500">
    <property type="component" value="Unassembled WGS sequence"/>
</dbReference>
<dbReference type="AlphaFoldDB" id="A0A9W7SN17"/>
<keyword evidence="3" id="KW-1185">Reference proteome</keyword>
<gene>
    <name evidence="2" type="ORF">Tdes44962_MAKER04185</name>
</gene>
<sequence>MAIAVLVGIALWDGLAPRSTAFEVDVLGVGASVNDINIDTLTAVSRVEVLVEGTEAQSITVRDAGKTPGSVLLELRVLEHVHLLIFLDVLDLRWESAS</sequence>
<reference evidence="2 3" key="1">
    <citation type="journal article" date="2018" name="IMA Fungus">
        <title>IMA Genome-F 10: Nine draft genome sequences of Claviceps purpurea s.lat., including C. arundinis, C. humidiphila, and C. cf. spartinae, pseudomolecules for the pitch canker pathogen Fusarium circinatum, draft genome of Davidsoniella eucalypti, Grosmannia galeiformis, Quambalaria eucalypti, and Teratosphaeria destructans.</title>
        <authorList>
            <person name="Wingfield B.D."/>
            <person name="Liu M."/>
            <person name="Nguyen H.D."/>
            <person name="Lane F.A."/>
            <person name="Morgan S.W."/>
            <person name="De Vos L."/>
            <person name="Wilken P.M."/>
            <person name="Duong T.A."/>
            <person name="Aylward J."/>
            <person name="Coetzee M.P."/>
            <person name="Dadej K."/>
            <person name="De Beer Z.W."/>
            <person name="Findlay W."/>
            <person name="Havenga M."/>
            <person name="Kolarik M."/>
            <person name="Menzies J.G."/>
            <person name="Naidoo K."/>
            <person name="Pochopski O."/>
            <person name="Shoukouhi P."/>
            <person name="Santana Q.C."/>
            <person name="Seifert K.A."/>
            <person name="Soal N."/>
            <person name="Steenkamp E.T."/>
            <person name="Tatham C.T."/>
            <person name="van der Nest M.A."/>
            <person name="Wingfield M.J."/>
        </authorList>
    </citation>
    <scope>NUCLEOTIDE SEQUENCE [LARGE SCALE GENOMIC DNA]</scope>
    <source>
        <strain evidence="2">CMW44962</strain>
    </source>
</reference>